<dbReference type="GO" id="GO:0003677">
    <property type="term" value="F:DNA binding"/>
    <property type="evidence" value="ECO:0007669"/>
    <property type="project" value="InterPro"/>
</dbReference>
<dbReference type="GO" id="GO:0005524">
    <property type="term" value="F:ATP binding"/>
    <property type="evidence" value="ECO:0007669"/>
    <property type="project" value="UniProtKB-KW"/>
</dbReference>
<evidence type="ECO:0000313" key="3">
    <source>
        <dbReference type="EMBL" id="ATZ22917.1"/>
    </source>
</evidence>
<dbReference type="PANTHER" id="PTHR16305">
    <property type="entry name" value="TESTICULAR SOLUBLE ADENYLYL CYCLASE"/>
    <property type="match status" value="1"/>
</dbReference>
<keyword evidence="4" id="KW-1185">Reference proteome</keyword>
<dbReference type="SUPFAM" id="SSF52540">
    <property type="entry name" value="P-loop containing nucleoside triphosphate hydrolases"/>
    <property type="match status" value="1"/>
</dbReference>
<dbReference type="Pfam" id="PF00196">
    <property type="entry name" value="GerE"/>
    <property type="match status" value="1"/>
</dbReference>
<dbReference type="InterPro" id="IPR027417">
    <property type="entry name" value="P-loop_NTPase"/>
</dbReference>
<sequence>MDRTSAALVERDGELALLRAAVADLLAGRSRVVAVEGAPGTGRSALLRYAAARARDAGCAVAHAAGSPTESALPFGIVTQLLAGPDTPGAPAPAALPLPALCELFLAAARERPLLLSVDDAQWADADSRHWLEALIRRARGAPLAILVAGTRGAVPAGRPGQDGRSDEAPAAVARLALRPLTPLGVAAMLAAAFEGPVDPAFAGAAAEACAGNPAVLRAVVDGIDADGLEPSAHTAAELPRRAAESVGDRTARLIDGLSEEHVRLLRAIAAAGPHLGPAALGELAALRTVPVSRALCLLTDTGLVEGTDAPRTPPGVAERALAGLTGAERAALHARAAVLAPRTAPPADPGPSADADPFGEGPDCDERAGWRLLNSPDDHVPAADRLRAADLLATCGHETTVRRAAALPRTLAHPDTPEPERNALLALHWLIEDTAPTEESADVAARVPPLPVPPRGPAQEGVAALRGALSGALPPARVRALAGAALRPAPGHPPLFTTRLAACYALALADSHEDAAAGLDPIVAQARALRARTAVAAALAVRASVALRRGWLQEAEQDLAEAEWAASQGSGSVKSVPLTTALRILLHLERDEVDDAGRAATAEVPLRAVSGMWWPTFLYARGRLGLRTGDHGAALPDLLECGRGLLARGWTNPSFVPWRSAAALARLGGGDRTGATCLAAAELAEARAWGSASAIGTALLAVGRVTEGERARAARDEAARLLLREDTPAEWAAPRRARRVRALTGAHGTPTPPPGAGGRTKGPFPAAHAGEPVREELTAAETRAAELVREGLTNGAIALRLGVSRRMVEMHLSRVYRKLGLSGRADLSRPLPDKD</sequence>
<dbReference type="EMBL" id="CP024985">
    <property type="protein sequence ID" value="ATZ22917.1"/>
    <property type="molecule type" value="Genomic_DNA"/>
</dbReference>
<dbReference type="InterPro" id="IPR000792">
    <property type="entry name" value="Tscrpt_reg_LuxR_C"/>
</dbReference>
<dbReference type="OrthoDB" id="4335782at2"/>
<dbReference type="Pfam" id="PF13191">
    <property type="entry name" value="AAA_16"/>
    <property type="match status" value="1"/>
</dbReference>
<name>A0A2K8P849_STRLA</name>
<dbReference type="InterPro" id="IPR036388">
    <property type="entry name" value="WH-like_DNA-bd_sf"/>
</dbReference>
<proteinExistence type="predicted"/>
<dbReference type="InterPro" id="IPR016032">
    <property type="entry name" value="Sig_transdc_resp-reg_C-effctor"/>
</dbReference>
<keyword evidence="1" id="KW-0547">Nucleotide-binding</keyword>
<dbReference type="Gene3D" id="1.10.10.10">
    <property type="entry name" value="Winged helix-like DNA-binding domain superfamily/Winged helix DNA-binding domain"/>
    <property type="match status" value="1"/>
</dbReference>
<dbReference type="GO" id="GO:0005737">
    <property type="term" value="C:cytoplasm"/>
    <property type="evidence" value="ECO:0007669"/>
    <property type="project" value="TreeGrafter"/>
</dbReference>
<dbReference type="SMART" id="SM00421">
    <property type="entry name" value="HTH_LUXR"/>
    <property type="match status" value="1"/>
</dbReference>
<evidence type="ECO:0000313" key="4">
    <source>
        <dbReference type="Proteomes" id="UP000231791"/>
    </source>
</evidence>
<dbReference type="KEGG" id="slx:SLAV_05060"/>
<evidence type="ECO:0000256" key="1">
    <source>
        <dbReference type="ARBA" id="ARBA00022741"/>
    </source>
</evidence>
<dbReference type="AlphaFoldDB" id="A0A2K8P849"/>
<dbReference type="GO" id="GO:0006355">
    <property type="term" value="P:regulation of DNA-templated transcription"/>
    <property type="evidence" value="ECO:0007669"/>
    <property type="project" value="InterPro"/>
</dbReference>
<dbReference type="GO" id="GO:0004016">
    <property type="term" value="F:adenylate cyclase activity"/>
    <property type="evidence" value="ECO:0007669"/>
    <property type="project" value="TreeGrafter"/>
</dbReference>
<dbReference type="Proteomes" id="UP000231791">
    <property type="component" value="Chromosome"/>
</dbReference>
<dbReference type="InterPro" id="IPR041664">
    <property type="entry name" value="AAA_16"/>
</dbReference>
<protein>
    <submittedName>
        <fullName evidence="3">Bacterial regulatory protein, LuxR family</fullName>
    </submittedName>
</protein>
<dbReference type="SUPFAM" id="SSF46894">
    <property type="entry name" value="C-terminal effector domain of the bipartite response regulators"/>
    <property type="match status" value="1"/>
</dbReference>
<dbReference type="PANTHER" id="PTHR16305:SF35">
    <property type="entry name" value="TRANSCRIPTIONAL ACTIVATOR DOMAIN"/>
    <property type="match status" value="1"/>
</dbReference>
<dbReference type="CDD" id="cd06170">
    <property type="entry name" value="LuxR_C_like"/>
    <property type="match status" value="1"/>
</dbReference>
<reference evidence="3 4" key="1">
    <citation type="submission" date="2017-11" db="EMBL/GenBank/DDBJ databases">
        <title>Complete genome sequence of Streptomyces lavendulae subsp. lavendulae CCM 3239 (formerly 'Streptomyces aureofaciens CCM 3239'), the producer of the angucycline-type antibiotic auricin.</title>
        <authorList>
            <person name="Busche T."/>
            <person name="Novakova R."/>
            <person name="Al'Dilaimi A."/>
            <person name="Homerova D."/>
            <person name="Feckova L."/>
            <person name="Rezuchova B."/>
            <person name="Mingyar E."/>
            <person name="Csolleiova D."/>
            <person name="Bekeova C."/>
            <person name="Winkler A."/>
            <person name="Sevcikova B."/>
            <person name="Kalinowski J."/>
            <person name="Kormanec J."/>
            <person name="Ruckert C."/>
        </authorList>
    </citation>
    <scope>NUCLEOTIDE SEQUENCE [LARGE SCALE GENOMIC DNA]</scope>
    <source>
        <strain evidence="3 4">CCM 3239</strain>
    </source>
</reference>
<evidence type="ECO:0000256" key="2">
    <source>
        <dbReference type="ARBA" id="ARBA00022840"/>
    </source>
</evidence>
<organism evidence="3 4">
    <name type="scientific">Streptomyces lavendulae subsp. lavendulae</name>
    <dbReference type="NCBI Taxonomy" id="58340"/>
    <lineage>
        <taxon>Bacteria</taxon>
        <taxon>Bacillati</taxon>
        <taxon>Actinomycetota</taxon>
        <taxon>Actinomycetes</taxon>
        <taxon>Kitasatosporales</taxon>
        <taxon>Streptomycetaceae</taxon>
        <taxon>Streptomyces</taxon>
    </lineage>
</organism>
<dbReference type="RefSeq" id="WP_030241329.1">
    <property type="nucleotide sequence ID" value="NZ_CP024985.1"/>
</dbReference>
<accession>A0A2K8P849</accession>
<keyword evidence="2" id="KW-0067">ATP-binding</keyword>
<gene>
    <name evidence="3" type="ORF">SLAV_05060</name>
</gene>
<dbReference type="GeneID" id="49382142"/>